<feature type="compositionally biased region" description="Polar residues" evidence="3">
    <location>
        <begin position="371"/>
        <end position="386"/>
    </location>
</feature>
<dbReference type="GeneTree" id="ENSGT00510000048142"/>
<dbReference type="GO" id="GO:0003723">
    <property type="term" value="F:RNA binding"/>
    <property type="evidence" value="ECO:0007669"/>
    <property type="project" value="TreeGrafter"/>
</dbReference>
<dbReference type="OrthoDB" id="427886at2759"/>
<evidence type="ECO:0000259" key="4">
    <source>
        <dbReference type="Pfam" id="PF08698"/>
    </source>
</evidence>
<dbReference type="STRING" id="8083.ENSXMAP00000031655"/>
<dbReference type="RefSeq" id="XP_005806425.2">
    <property type="nucleotide sequence ID" value="XM_005806368.3"/>
</dbReference>
<dbReference type="AlphaFoldDB" id="A0A3B5QN73"/>
<dbReference type="Proteomes" id="UP000002852">
    <property type="component" value="Unassembled WGS sequence"/>
</dbReference>
<comment type="subcellular location">
    <subcellularLocation>
        <location evidence="1">Nucleus</location>
        <location evidence="1">Nucleolus</location>
    </subcellularLocation>
</comment>
<keyword evidence="2" id="KW-0539">Nucleus</keyword>
<feature type="compositionally biased region" description="Basic and acidic residues" evidence="3">
    <location>
        <begin position="388"/>
        <end position="399"/>
    </location>
</feature>
<feature type="compositionally biased region" description="Basic residues" evidence="3">
    <location>
        <begin position="188"/>
        <end position="201"/>
    </location>
</feature>
<dbReference type="CTD" id="30836"/>
<feature type="compositionally biased region" description="Basic and acidic residues" evidence="3">
    <location>
        <begin position="461"/>
        <end position="475"/>
    </location>
</feature>
<proteinExistence type="predicted"/>
<dbReference type="OMA" id="QDADQQY"/>
<feature type="compositionally biased region" description="Basic and acidic residues" evidence="3">
    <location>
        <begin position="421"/>
        <end position="443"/>
    </location>
</feature>
<feature type="compositionally biased region" description="Basic and acidic residues" evidence="3">
    <location>
        <begin position="559"/>
        <end position="569"/>
    </location>
</feature>
<evidence type="ECO:0000256" key="2">
    <source>
        <dbReference type="ARBA" id="ARBA00023242"/>
    </source>
</evidence>
<feature type="compositionally biased region" description="Basic and acidic residues" evidence="3">
    <location>
        <begin position="122"/>
        <end position="133"/>
    </location>
</feature>
<feature type="compositionally biased region" description="Acidic residues" evidence="3">
    <location>
        <begin position="359"/>
        <end position="370"/>
    </location>
</feature>
<reference evidence="6" key="2">
    <citation type="journal article" date="2013" name="Nat. Genet.">
        <title>The genome of the platyfish, Xiphophorus maculatus, provides insights into evolutionary adaptation and several complex traits.</title>
        <authorList>
            <person name="Schartl M."/>
            <person name="Walter R.B."/>
            <person name="Shen Y."/>
            <person name="Garcia T."/>
            <person name="Catchen J."/>
            <person name="Amores A."/>
            <person name="Braasch I."/>
            <person name="Chalopin D."/>
            <person name="Volff J.N."/>
            <person name="Lesch K.P."/>
            <person name="Bisazza A."/>
            <person name="Minx P."/>
            <person name="Hillier L."/>
            <person name="Wilson R.K."/>
            <person name="Fuerstenberg S."/>
            <person name="Boore J."/>
            <person name="Searle S."/>
            <person name="Postlethwait J.H."/>
            <person name="Warren W.C."/>
        </authorList>
    </citation>
    <scope>NUCLEOTIDE SEQUENCE [LARGE SCALE GENOMIC DNA]</scope>
    <source>
        <strain evidence="6">JP 163 A</strain>
    </source>
</reference>
<keyword evidence="6" id="KW-1185">Reference proteome</keyword>
<dbReference type="GeneID" id="102223403"/>
<feature type="region of interest" description="Disordered" evidence="3">
    <location>
        <begin position="698"/>
        <end position="718"/>
    </location>
</feature>
<feature type="compositionally biased region" description="Basic and acidic residues" evidence="3">
    <location>
        <begin position="512"/>
        <end position="527"/>
    </location>
</feature>
<dbReference type="InterPro" id="IPR039883">
    <property type="entry name" value="Fcf2/DNTTIP2"/>
</dbReference>
<reference evidence="6" key="1">
    <citation type="submission" date="2012-01" db="EMBL/GenBank/DDBJ databases">
        <authorList>
            <person name="Walter R."/>
            <person name="Schartl M."/>
            <person name="Warren W."/>
        </authorList>
    </citation>
    <scope>NUCLEOTIDE SEQUENCE [LARGE SCALE GENOMIC DNA]</scope>
    <source>
        <strain evidence="6">JP 163 A</strain>
    </source>
</reference>
<evidence type="ECO:0000313" key="6">
    <source>
        <dbReference type="Proteomes" id="UP000002852"/>
    </source>
</evidence>
<name>A0A3B5QN73_XIPMA</name>
<feature type="compositionally biased region" description="Low complexity" evidence="3">
    <location>
        <begin position="306"/>
        <end position="320"/>
    </location>
</feature>
<dbReference type="Pfam" id="PF08698">
    <property type="entry name" value="Fcf2"/>
    <property type="match status" value="1"/>
</dbReference>
<feature type="compositionally biased region" description="Basic residues" evidence="3">
    <location>
        <begin position="68"/>
        <end position="77"/>
    </location>
</feature>
<feature type="region of interest" description="Disordered" evidence="3">
    <location>
        <begin position="1"/>
        <end position="645"/>
    </location>
</feature>
<dbReference type="PANTHER" id="PTHR21686:SF12">
    <property type="entry name" value="DEOXYNUCLEOTIDYLTRANSFERASE TERMINAL-INTERACTING PROTEIN 2"/>
    <property type="match status" value="1"/>
</dbReference>
<sequence>MVATRRGAYADSAPKRAEEKQSVVQATPSTARRTRRAQQEECQQTLTETSSQLEKNKGESLDTPATSNKRRGTRASRFHSPEKPCTPVGSDHEEETSDVESLCSALSDSEPPVTLTRARTRALLEKDQDHETSEVESSSSAVSAARPGLGSRRSTRRKPAQTSGSAKAADGKEETAPGAESGSQRVTRSQRKSAHTRSSTRRHIEDSELSEAESGTSSISGRRLRRQLRPIPIHLDELSESSQSPTRTTRRSKPTRGKAALTGNEDKKLYCDSDGFESGPTYSLSTRTQSAVSKSTVDSESEEVEANSSAGSRESSSRRAPTSRQSTKPSSVVLEKSEEAAEEESLLNDSKLESTVIGEDTDCTLVEEETIQTSGEQESLEFTSSGADEEKAEKEKMDPSEDVELPGSVCDESEPAVITKDLQEELSHESKAGEASEMEKMEETVPPSEPEQSLQSAPVIREMDSDMAEREEKQEAAGIHPTPADEPLKEETKPSEEEKLEVQVTASQKAKVTVESDSEQKSKDIVVQKKKTISLLDSSDDEDDFDDEDEDLMSDEDDSGSREERRREPSNMSEAASTSAVEGLFMIDTRPGQDADQQYFREEEDAVDKGAESEEFIDEEGDEDEDEDSKVLFSSRSSQLTEMSSRIDPGIRVKELGGLYISFDGSKSKPVSSLLQKLKEKKSVGEVMKKSVIGPDFEKKDAVPPYSESKQALKLKHRAERAKSTGDGWFGMKAPEVTQELKGDLQVLKMRGSLDPKRFYKKNDRDGFPKYFQVGTVVDSPVDFYHSRIPKKERKRTMVEELLHDAEFRQKNKRKYQQIIAERAAQRAGKRSQKKKLHKK</sequence>
<dbReference type="Ensembl" id="ENSXMAT00000035140.1">
    <property type="protein sequence ID" value="ENSXMAP00000031655.1"/>
    <property type="gene ID" value="ENSXMAG00000025809.1"/>
</dbReference>
<feature type="compositionally biased region" description="Acidic residues" evidence="3">
    <location>
        <begin position="613"/>
        <end position="628"/>
    </location>
</feature>
<feature type="compositionally biased region" description="Acidic residues" evidence="3">
    <location>
        <begin position="538"/>
        <end position="558"/>
    </location>
</feature>
<dbReference type="GO" id="GO:0006396">
    <property type="term" value="P:RNA processing"/>
    <property type="evidence" value="ECO:0007669"/>
    <property type="project" value="TreeGrafter"/>
</dbReference>
<reference evidence="5" key="3">
    <citation type="submission" date="2025-08" db="UniProtKB">
        <authorList>
            <consortium name="Ensembl"/>
        </authorList>
    </citation>
    <scope>IDENTIFICATION</scope>
    <source>
        <strain evidence="5">JP 163 A</strain>
    </source>
</reference>
<feature type="compositionally biased region" description="Low complexity" evidence="3">
    <location>
        <begin position="135"/>
        <end position="145"/>
    </location>
</feature>
<dbReference type="InterPro" id="IPR014810">
    <property type="entry name" value="Fcf2_C"/>
</dbReference>
<feature type="domain" description="Fcf2 pre-rRNA processing C-terminal" evidence="4">
    <location>
        <begin position="722"/>
        <end position="815"/>
    </location>
</feature>
<dbReference type="PANTHER" id="PTHR21686">
    <property type="entry name" value="DEOXYNUCLEOTIDYLTRANSFERASE TERMINAL-INTERACTING PROTEIN 2"/>
    <property type="match status" value="1"/>
</dbReference>
<feature type="compositionally biased region" description="Low complexity" evidence="3">
    <location>
        <begin position="40"/>
        <end position="53"/>
    </location>
</feature>
<feature type="compositionally biased region" description="Polar residues" evidence="3">
    <location>
        <begin position="571"/>
        <end position="580"/>
    </location>
</feature>
<feature type="compositionally biased region" description="Polar residues" evidence="3">
    <location>
        <begin position="280"/>
        <end position="298"/>
    </location>
</feature>
<feature type="compositionally biased region" description="Basic and acidic residues" evidence="3">
    <location>
        <begin position="486"/>
        <end position="501"/>
    </location>
</feature>
<accession>A0A3B5QN73</accession>
<dbReference type="GO" id="GO:0005730">
    <property type="term" value="C:nucleolus"/>
    <property type="evidence" value="ECO:0007669"/>
    <property type="project" value="UniProtKB-SubCell"/>
</dbReference>
<evidence type="ECO:0000256" key="3">
    <source>
        <dbReference type="SAM" id="MobiDB-lite"/>
    </source>
</evidence>
<evidence type="ECO:0000313" key="5">
    <source>
        <dbReference type="Ensembl" id="ENSXMAP00000031655.1"/>
    </source>
</evidence>
<organism evidence="5 6">
    <name type="scientific">Xiphophorus maculatus</name>
    <name type="common">Southern platyfish</name>
    <name type="synonym">Platypoecilus maculatus</name>
    <dbReference type="NCBI Taxonomy" id="8083"/>
    <lineage>
        <taxon>Eukaryota</taxon>
        <taxon>Metazoa</taxon>
        <taxon>Chordata</taxon>
        <taxon>Craniata</taxon>
        <taxon>Vertebrata</taxon>
        <taxon>Euteleostomi</taxon>
        <taxon>Actinopterygii</taxon>
        <taxon>Neopterygii</taxon>
        <taxon>Teleostei</taxon>
        <taxon>Neoteleostei</taxon>
        <taxon>Acanthomorphata</taxon>
        <taxon>Ovalentaria</taxon>
        <taxon>Atherinomorphae</taxon>
        <taxon>Cyprinodontiformes</taxon>
        <taxon>Poeciliidae</taxon>
        <taxon>Poeciliinae</taxon>
        <taxon>Xiphophorus</taxon>
    </lineage>
</organism>
<reference evidence="5" key="4">
    <citation type="submission" date="2025-09" db="UniProtKB">
        <authorList>
            <consortium name="Ensembl"/>
        </authorList>
    </citation>
    <scope>IDENTIFICATION</scope>
    <source>
        <strain evidence="5">JP 163 A</strain>
    </source>
</reference>
<evidence type="ECO:0000256" key="1">
    <source>
        <dbReference type="ARBA" id="ARBA00004604"/>
    </source>
</evidence>
<protein>
    <submittedName>
        <fullName evidence="5">Deoxynucleotidyltransferase, terminal, interacting protein 2</fullName>
    </submittedName>
</protein>
<feature type="compositionally biased region" description="Polar residues" evidence="3">
    <location>
        <begin position="632"/>
        <end position="644"/>
    </location>
</feature>
<dbReference type="InParanoid" id="A0A3B5QN73"/>
<dbReference type="KEGG" id="xma:102223403"/>